<accession>A0ABR2FBG6</accession>
<comment type="caution">
    <text evidence="1">The sequence shown here is derived from an EMBL/GenBank/DDBJ whole genome shotgun (WGS) entry which is preliminary data.</text>
</comment>
<evidence type="ECO:0008006" key="3">
    <source>
        <dbReference type="Google" id="ProtNLM"/>
    </source>
</evidence>
<keyword evidence="2" id="KW-1185">Reference proteome</keyword>
<evidence type="ECO:0000313" key="2">
    <source>
        <dbReference type="Proteomes" id="UP001472677"/>
    </source>
</evidence>
<gene>
    <name evidence="1" type="ORF">V6N12_063311</name>
</gene>
<proteinExistence type="predicted"/>
<protein>
    <recommendedName>
        <fullName evidence="3">RNase H type-1 domain-containing protein</fullName>
    </recommendedName>
</protein>
<sequence>MWLGWIFEHVKNISNELMAIALWALWYARNKYVFEGIYQSIHDLFTFIRAYYDEFRVVSAIVGHPNPQLEVRWSPSVHWDKVLSQRFISCRFGFVARAGNRAAHIMASEGPLRVTDEFWVEDAPLHII</sequence>
<organism evidence="1 2">
    <name type="scientific">Hibiscus sabdariffa</name>
    <name type="common">roselle</name>
    <dbReference type="NCBI Taxonomy" id="183260"/>
    <lineage>
        <taxon>Eukaryota</taxon>
        <taxon>Viridiplantae</taxon>
        <taxon>Streptophyta</taxon>
        <taxon>Embryophyta</taxon>
        <taxon>Tracheophyta</taxon>
        <taxon>Spermatophyta</taxon>
        <taxon>Magnoliopsida</taxon>
        <taxon>eudicotyledons</taxon>
        <taxon>Gunneridae</taxon>
        <taxon>Pentapetalae</taxon>
        <taxon>rosids</taxon>
        <taxon>malvids</taxon>
        <taxon>Malvales</taxon>
        <taxon>Malvaceae</taxon>
        <taxon>Malvoideae</taxon>
        <taxon>Hibiscus</taxon>
    </lineage>
</organism>
<dbReference type="EMBL" id="JBBPBM010000007">
    <property type="protein sequence ID" value="KAK8575643.1"/>
    <property type="molecule type" value="Genomic_DNA"/>
</dbReference>
<evidence type="ECO:0000313" key="1">
    <source>
        <dbReference type="EMBL" id="KAK8575643.1"/>
    </source>
</evidence>
<reference evidence="1 2" key="1">
    <citation type="journal article" date="2024" name="G3 (Bethesda)">
        <title>Genome assembly of Hibiscus sabdariffa L. provides insights into metabolisms of medicinal natural products.</title>
        <authorList>
            <person name="Kim T."/>
        </authorList>
    </citation>
    <scope>NUCLEOTIDE SEQUENCE [LARGE SCALE GENOMIC DNA]</scope>
    <source>
        <strain evidence="1">TK-2024</strain>
        <tissue evidence="1">Old leaves</tissue>
    </source>
</reference>
<dbReference type="Proteomes" id="UP001472677">
    <property type="component" value="Unassembled WGS sequence"/>
</dbReference>
<name>A0ABR2FBG6_9ROSI</name>